<dbReference type="EMBL" id="JBAHYK010001397">
    <property type="protein sequence ID" value="KAL0568173.1"/>
    <property type="molecule type" value="Genomic_DNA"/>
</dbReference>
<comment type="caution">
    <text evidence="2">The sequence shown here is derived from an EMBL/GenBank/DDBJ whole genome shotgun (WGS) entry which is preliminary data.</text>
</comment>
<sequence length="99" mass="10432">VIFQLVIDPALHGQVPIDPTAFTTQLAGLAPTMIIARVAYNKSVESVDQMVSTLDFAAADPVGPQRAVRTTLDFGSSDRGGGNGVKEVKIETMSSEKAD</sequence>
<proteinExistence type="predicted"/>
<accession>A0ABR3EZE2</accession>
<protein>
    <submittedName>
        <fullName evidence="2">Uncharacterized protein</fullName>
    </submittedName>
</protein>
<keyword evidence="3" id="KW-1185">Reference proteome</keyword>
<evidence type="ECO:0000313" key="3">
    <source>
        <dbReference type="Proteomes" id="UP001465976"/>
    </source>
</evidence>
<reference evidence="2 3" key="1">
    <citation type="submission" date="2024-02" db="EMBL/GenBank/DDBJ databases">
        <title>A draft genome for the cacao thread blight pathogen Marasmius crinis-equi.</title>
        <authorList>
            <person name="Cohen S.P."/>
            <person name="Baruah I.K."/>
            <person name="Amoako-Attah I."/>
            <person name="Bukari Y."/>
            <person name="Meinhardt L.W."/>
            <person name="Bailey B.A."/>
        </authorList>
    </citation>
    <scope>NUCLEOTIDE SEQUENCE [LARGE SCALE GENOMIC DNA]</scope>
    <source>
        <strain evidence="2 3">GH-76</strain>
    </source>
</reference>
<feature type="compositionally biased region" description="Basic and acidic residues" evidence="1">
    <location>
        <begin position="86"/>
        <end position="99"/>
    </location>
</feature>
<evidence type="ECO:0000256" key="1">
    <source>
        <dbReference type="SAM" id="MobiDB-lite"/>
    </source>
</evidence>
<name>A0ABR3EZE2_9AGAR</name>
<dbReference type="Proteomes" id="UP001465976">
    <property type="component" value="Unassembled WGS sequence"/>
</dbReference>
<feature type="non-terminal residue" evidence="2">
    <location>
        <position position="1"/>
    </location>
</feature>
<evidence type="ECO:0000313" key="2">
    <source>
        <dbReference type="EMBL" id="KAL0568173.1"/>
    </source>
</evidence>
<feature type="region of interest" description="Disordered" evidence="1">
    <location>
        <begin position="72"/>
        <end position="99"/>
    </location>
</feature>
<gene>
    <name evidence="2" type="ORF">V5O48_013810</name>
</gene>
<organism evidence="2 3">
    <name type="scientific">Marasmius crinis-equi</name>
    <dbReference type="NCBI Taxonomy" id="585013"/>
    <lineage>
        <taxon>Eukaryota</taxon>
        <taxon>Fungi</taxon>
        <taxon>Dikarya</taxon>
        <taxon>Basidiomycota</taxon>
        <taxon>Agaricomycotina</taxon>
        <taxon>Agaricomycetes</taxon>
        <taxon>Agaricomycetidae</taxon>
        <taxon>Agaricales</taxon>
        <taxon>Marasmiineae</taxon>
        <taxon>Marasmiaceae</taxon>
        <taxon>Marasmius</taxon>
    </lineage>
</organism>